<accession>A0A0A8ZF83</accession>
<dbReference type="EMBL" id="GBRH01262485">
    <property type="protein sequence ID" value="JAD35410.1"/>
    <property type="molecule type" value="Transcribed_RNA"/>
</dbReference>
<organism evidence="1">
    <name type="scientific">Arundo donax</name>
    <name type="common">Giant reed</name>
    <name type="synonym">Donax arundinaceus</name>
    <dbReference type="NCBI Taxonomy" id="35708"/>
    <lineage>
        <taxon>Eukaryota</taxon>
        <taxon>Viridiplantae</taxon>
        <taxon>Streptophyta</taxon>
        <taxon>Embryophyta</taxon>
        <taxon>Tracheophyta</taxon>
        <taxon>Spermatophyta</taxon>
        <taxon>Magnoliopsida</taxon>
        <taxon>Liliopsida</taxon>
        <taxon>Poales</taxon>
        <taxon>Poaceae</taxon>
        <taxon>PACMAD clade</taxon>
        <taxon>Arundinoideae</taxon>
        <taxon>Arundineae</taxon>
        <taxon>Arundo</taxon>
    </lineage>
</organism>
<name>A0A0A8ZF83_ARUDO</name>
<sequence>MFFWCPTNHRVSSMIVPVIQLSCQ</sequence>
<reference evidence="1" key="1">
    <citation type="submission" date="2014-09" db="EMBL/GenBank/DDBJ databases">
        <authorList>
            <person name="Magalhaes I.L.F."/>
            <person name="Oliveira U."/>
            <person name="Santos F.R."/>
            <person name="Vidigal T.H.D.A."/>
            <person name="Brescovit A.D."/>
            <person name="Santos A.J."/>
        </authorList>
    </citation>
    <scope>NUCLEOTIDE SEQUENCE</scope>
    <source>
        <tissue evidence="1">Shoot tissue taken approximately 20 cm above the soil surface</tissue>
    </source>
</reference>
<proteinExistence type="predicted"/>
<dbReference type="AlphaFoldDB" id="A0A0A8ZF83"/>
<protein>
    <submittedName>
        <fullName evidence="1">Uncharacterized protein</fullName>
    </submittedName>
</protein>
<reference evidence="1" key="2">
    <citation type="journal article" date="2015" name="Data Brief">
        <title>Shoot transcriptome of the giant reed, Arundo donax.</title>
        <authorList>
            <person name="Barrero R.A."/>
            <person name="Guerrero F.D."/>
            <person name="Moolhuijzen P."/>
            <person name="Goolsby J.A."/>
            <person name="Tidwell J."/>
            <person name="Bellgard S.E."/>
            <person name="Bellgard M.I."/>
        </authorList>
    </citation>
    <scope>NUCLEOTIDE SEQUENCE</scope>
    <source>
        <tissue evidence="1">Shoot tissue taken approximately 20 cm above the soil surface</tissue>
    </source>
</reference>
<evidence type="ECO:0000313" key="1">
    <source>
        <dbReference type="EMBL" id="JAD35410.1"/>
    </source>
</evidence>